<feature type="transmembrane region" description="Helical" evidence="22">
    <location>
        <begin position="159"/>
        <end position="180"/>
    </location>
</feature>
<feature type="region of interest" description="Disordered" evidence="21">
    <location>
        <begin position="1"/>
        <end position="48"/>
    </location>
</feature>
<evidence type="ECO:0000256" key="15">
    <source>
        <dbReference type="ARBA" id="ARBA00023014"/>
    </source>
</evidence>
<feature type="transmembrane region" description="Helical" evidence="22">
    <location>
        <begin position="56"/>
        <end position="76"/>
    </location>
</feature>
<comment type="similarity">
    <text evidence="3">Belongs to the Rieske iron-sulfur protein family.</text>
</comment>
<dbReference type="InterPro" id="IPR005805">
    <property type="entry name" value="Rieske_Fe-S_prot_C"/>
</dbReference>
<evidence type="ECO:0000256" key="5">
    <source>
        <dbReference type="ARBA" id="ARBA00022448"/>
    </source>
</evidence>
<keyword evidence="15" id="KW-0411">Iron-sulfur</keyword>
<evidence type="ECO:0000256" key="19">
    <source>
        <dbReference type="ARBA" id="ARBA00032409"/>
    </source>
</evidence>
<keyword evidence="10" id="KW-0479">Metal-binding</keyword>
<keyword evidence="5" id="KW-0813">Transport</keyword>
<keyword evidence="7" id="KW-0679">Respiratory chain</keyword>
<dbReference type="CDD" id="cd03467">
    <property type="entry name" value="Rieske"/>
    <property type="match status" value="1"/>
</dbReference>
<keyword evidence="11" id="KW-0249">Electron transport</keyword>
<evidence type="ECO:0000256" key="20">
    <source>
        <dbReference type="ARBA" id="ARBA00034078"/>
    </source>
</evidence>
<accession>A0ABP9WD24</accession>
<comment type="function">
    <text evidence="1">Iron-sulfur subunit of the cytochrome bc1 complex, an essential component of the respiratory electron transport chain required for ATP synthesis. The bc1 complex catalyzes the oxidation of menaquinol and the reduction of cytochrome c in the respiratory chain. The bc1 complex operates through a Q-cycle mechanism that couples electron transfer to generation of the proton gradient that drives ATP synthesis.</text>
</comment>
<dbReference type="PANTHER" id="PTHR10134">
    <property type="entry name" value="CYTOCHROME B-C1 COMPLEX SUBUNIT RIESKE, MITOCHONDRIAL"/>
    <property type="match status" value="1"/>
</dbReference>
<comment type="subcellular location">
    <subcellularLocation>
        <location evidence="2">Cell membrane</location>
        <topology evidence="2">Multi-pass membrane protein</topology>
    </subcellularLocation>
</comment>
<dbReference type="InterPro" id="IPR014349">
    <property type="entry name" value="Rieske_Fe-S_prot"/>
</dbReference>
<dbReference type="SUPFAM" id="SSF50022">
    <property type="entry name" value="ISP domain"/>
    <property type="match status" value="1"/>
</dbReference>
<evidence type="ECO:0000259" key="23">
    <source>
        <dbReference type="PROSITE" id="PS51296"/>
    </source>
</evidence>
<feature type="domain" description="Rieske" evidence="23">
    <location>
        <begin position="243"/>
        <end position="334"/>
    </location>
</feature>
<feature type="transmembrane region" description="Helical" evidence="22">
    <location>
        <begin position="88"/>
        <end position="111"/>
    </location>
</feature>
<evidence type="ECO:0000256" key="9">
    <source>
        <dbReference type="ARBA" id="ARBA00022714"/>
    </source>
</evidence>
<comment type="cofactor">
    <cofactor evidence="20">
        <name>[2Fe-2S] cluster</name>
        <dbReference type="ChEBI" id="CHEBI:190135"/>
    </cofactor>
</comment>
<evidence type="ECO:0000256" key="3">
    <source>
        <dbReference type="ARBA" id="ARBA00010651"/>
    </source>
</evidence>
<evidence type="ECO:0000256" key="16">
    <source>
        <dbReference type="ARBA" id="ARBA00023136"/>
    </source>
</evidence>
<evidence type="ECO:0000313" key="25">
    <source>
        <dbReference type="Proteomes" id="UP001426770"/>
    </source>
</evidence>
<evidence type="ECO:0000256" key="18">
    <source>
        <dbReference type="ARBA" id="ARBA00029586"/>
    </source>
</evidence>
<keyword evidence="25" id="KW-1185">Reference proteome</keyword>
<evidence type="ECO:0000256" key="4">
    <source>
        <dbReference type="ARBA" id="ARBA00015816"/>
    </source>
</evidence>
<evidence type="ECO:0000256" key="1">
    <source>
        <dbReference type="ARBA" id="ARBA00002494"/>
    </source>
</evidence>
<dbReference type="PRINTS" id="PR00162">
    <property type="entry name" value="RIESKE"/>
</dbReference>
<evidence type="ECO:0000313" key="24">
    <source>
        <dbReference type="EMBL" id="GAA5517742.1"/>
    </source>
</evidence>
<dbReference type="Pfam" id="PF00355">
    <property type="entry name" value="Rieske"/>
    <property type="match status" value="1"/>
</dbReference>
<evidence type="ECO:0000256" key="12">
    <source>
        <dbReference type="ARBA" id="ARBA00022989"/>
    </source>
</evidence>
<evidence type="ECO:0000256" key="11">
    <source>
        <dbReference type="ARBA" id="ARBA00022982"/>
    </source>
</evidence>
<keyword evidence="6" id="KW-1003">Cell membrane</keyword>
<evidence type="ECO:0000256" key="10">
    <source>
        <dbReference type="ARBA" id="ARBA00022723"/>
    </source>
</evidence>
<keyword evidence="9" id="KW-0001">2Fe-2S</keyword>
<comment type="caution">
    <text evidence="24">The sequence shown here is derived from an EMBL/GenBank/DDBJ whole genome shotgun (WGS) entry which is preliminary data.</text>
</comment>
<dbReference type="InterPro" id="IPR017941">
    <property type="entry name" value="Rieske_2Fe-2S"/>
</dbReference>
<sequence length="367" mass="40014">MSTADQPVGHDSADSSTAAQADEQTPEMFTDPGLPYHRPRRADVDPKADKRAERQVAALFGLSILGTIIAIGSYLALDMTEEIASIRFVNMMIGLGLFLAMIGIGLGAVHWAKTLMRDHEMVEERHELRSSEEAREGAVQNLKDGVEDSGIGGVKRRPVLVGSLVGAIALAPLAVLFPQIGNMGGDWNTKKFAHTMWRKGTRLARDPDGTLIKASDVTIGSAFHVIPDGLNELEHHRIEEKAKAVVLLVRLDPRDLKIQPGREDWSFDGIVAYSKICTHVGCPVALYEQQTHHLLCPCHQSTFDVADGAKVVFGPAKRPLPQLPIAVDDEGYIVAQSDFHEPIGPSYWTRLKHTSDGLNDSSEGSSH</sequence>
<gene>
    <name evidence="24" type="primary">qcrA</name>
    <name evidence="24" type="ORF">Lsed01_00151</name>
</gene>
<dbReference type="RefSeq" id="WP_425557934.1">
    <property type="nucleotide sequence ID" value="NZ_BAABRR010000001.1"/>
</dbReference>
<keyword evidence="17" id="KW-1015">Disulfide bond</keyword>
<name>A0ABP9WD24_9MICO</name>
<proteinExistence type="inferred from homology"/>
<keyword evidence="13" id="KW-0560">Oxidoreductase</keyword>
<keyword evidence="8 22" id="KW-0812">Transmembrane</keyword>
<evidence type="ECO:0000256" key="14">
    <source>
        <dbReference type="ARBA" id="ARBA00023004"/>
    </source>
</evidence>
<keyword evidence="16 22" id="KW-0472">Membrane</keyword>
<keyword evidence="14" id="KW-0408">Iron</keyword>
<dbReference type="PROSITE" id="PS51296">
    <property type="entry name" value="RIESKE"/>
    <property type="match status" value="1"/>
</dbReference>
<protein>
    <recommendedName>
        <fullName evidence="4">Cytochrome bc1 complex Rieske iron-sulfur subunit</fullName>
    </recommendedName>
    <alternativeName>
        <fullName evidence="18">Cytochrome bc1 reductase complex subunit QcrA</fullName>
    </alternativeName>
    <alternativeName>
        <fullName evidence="19">Rieske iron-sulfur protein</fullName>
    </alternativeName>
</protein>
<dbReference type="Gene3D" id="2.102.10.10">
    <property type="entry name" value="Rieske [2Fe-2S] iron-sulphur domain"/>
    <property type="match status" value="1"/>
</dbReference>
<dbReference type="EMBL" id="BAABRR010000001">
    <property type="protein sequence ID" value="GAA5517742.1"/>
    <property type="molecule type" value="Genomic_DNA"/>
</dbReference>
<organism evidence="24 25">
    <name type="scientific">Demequina sediminis</name>
    <dbReference type="NCBI Taxonomy" id="1930058"/>
    <lineage>
        <taxon>Bacteria</taxon>
        <taxon>Bacillati</taxon>
        <taxon>Actinomycetota</taxon>
        <taxon>Actinomycetes</taxon>
        <taxon>Micrococcales</taxon>
        <taxon>Demequinaceae</taxon>
        <taxon>Demequina</taxon>
    </lineage>
</organism>
<evidence type="ECO:0000256" key="2">
    <source>
        <dbReference type="ARBA" id="ARBA00004651"/>
    </source>
</evidence>
<evidence type="ECO:0000256" key="6">
    <source>
        <dbReference type="ARBA" id="ARBA00022475"/>
    </source>
</evidence>
<evidence type="ECO:0000256" key="21">
    <source>
        <dbReference type="SAM" id="MobiDB-lite"/>
    </source>
</evidence>
<evidence type="ECO:0000256" key="13">
    <source>
        <dbReference type="ARBA" id="ARBA00023002"/>
    </source>
</evidence>
<evidence type="ECO:0000256" key="8">
    <source>
        <dbReference type="ARBA" id="ARBA00022692"/>
    </source>
</evidence>
<keyword evidence="12 22" id="KW-1133">Transmembrane helix</keyword>
<evidence type="ECO:0000256" key="22">
    <source>
        <dbReference type="SAM" id="Phobius"/>
    </source>
</evidence>
<dbReference type="Pfam" id="PF19297">
    <property type="entry name" value="QcrA_N"/>
    <property type="match status" value="1"/>
</dbReference>
<reference evidence="24 25" key="1">
    <citation type="submission" date="2024-02" db="EMBL/GenBank/DDBJ databases">
        <title>Lysinimicrobium sediminis NBRC 112286.</title>
        <authorList>
            <person name="Ichikawa N."/>
            <person name="Katano-Makiyama Y."/>
            <person name="Hidaka K."/>
        </authorList>
    </citation>
    <scope>NUCLEOTIDE SEQUENCE [LARGE SCALE GENOMIC DNA]</scope>
    <source>
        <strain evidence="24 25">NBRC 112286</strain>
    </source>
</reference>
<dbReference type="Proteomes" id="UP001426770">
    <property type="component" value="Unassembled WGS sequence"/>
</dbReference>
<dbReference type="InterPro" id="IPR045603">
    <property type="entry name" value="QcrA_N"/>
</dbReference>
<evidence type="ECO:0000256" key="17">
    <source>
        <dbReference type="ARBA" id="ARBA00023157"/>
    </source>
</evidence>
<evidence type="ECO:0000256" key="7">
    <source>
        <dbReference type="ARBA" id="ARBA00022660"/>
    </source>
</evidence>
<dbReference type="InterPro" id="IPR036922">
    <property type="entry name" value="Rieske_2Fe-2S_sf"/>
</dbReference>